<dbReference type="SUPFAM" id="SSF56784">
    <property type="entry name" value="HAD-like"/>
    <property type="match status" value="1"/>
</dbReference>
<feature type="compositionally biased region" description="Acidic residues" evidence="2">
    <location>
        <begin position="157"/>
        <end position="168"/>
    </location>
</feature>
<dbReference type="Gene3D" id="3.40.50.1000">
    <property type="entry name" value="HAD superfamily/HAD-like"/>
    <property type="match status" value="1"/>
</dbReference>
<feature type="region of interest" description="Disordered" evidence="2">
    <location>
        <begin position="72"/>
        <end position="97"/>
    </location>
</feature>
<dbReference type="NCBIfam" id="TIGR01549">
    <property type="entry name" value="HAD-SF-IA-v1"/>
    <property type="match status" value="1"/>
</dbReference>
<dbReference type="EMBL" id="JAFCMP010000101">
    <property type="protein sequence ID" value="KAG5186868.1"/>
    <property type="molecule type" value="Genomic_DNA"/>
</dbReference>
<keyword evidence="4" id="KW-1185">Reference proteome</keyword>
<feature type="compositionally biased region" description="Low complexity" evidence="2">
    <location>
        <begin position="119"/>
        <end position="128"/>
    </location>
</feature>
<accession>A0A835Z5K5</accession>
<dbReference type="SUPFAM" id="SSF56112">
    <property type="entry name" value="Protein kinase-like (PK-like)"/>
    <property type="match status" value="1"/>
</dbReference>
<protein>
    <submittedName>
        <fullName evidence="3">HAD-like domain-containing protein</fullName>
    </submittedName>
</protein>
<dbReference type="Proteomes" id="UP000664859">
    <property type="component" value="Unassembled WGS sequence"/>
</dbReference>
<proteinExistence type="predicted"/>
<feature type="region of interest" description="Disordered" evidence="2">
    <location>
        <begin position="204"/>
        <end position="223"/>
    </location>
</feature>
<dbReference type="OrthoDB" id="206649at2759"/>
<dbReference type="InterPro" id="IPR023214">
    <property type="entry name" value="HAD_sf"/>
</dbReference>
<sequence length="611" mass="63261">MGAYEYTNLKSAKAFDEAIQAASRNLQAELPGRLSPDLAAFLLTALHLDARKRLSVADMLRHPWILRHAAAAALPPPPPSSQEQQQRSAHAHMLAQQPRRDLTIDVPECNQERTERGDASAVSAVTADDGGGGGACDAAPCDLVVDSDDACPCTPPCDEDDGDDDNELDAASPQAVSPPYAAQEAALSAAQSLSMSHRARQLLPHGFHQPPDAPTTPSVGAMRDQFIHPGDALAHRLASGGPCTAPNTTSPATSTSPGSYAPSPLGMSPTVSPVNSPLRAFFKGRRGGAAAATTTTDAATAVSDLSDQQAASSASAQQGALSSASGGQTCTAVRRAAAVKMISFDLDDTAIFFAAAASAHIRGIWPTREVITRANDALAAHLRAIDPNIGSVPDAMRAVWGEQRSADPSLHPSPIHLTALRREAIRRVLAEAAGAALMFPGVLSTLAALKTRGVRLCAITNGNADTATIPCLAEAFEFCTTAEQVGARKPDPGPFLDAYARARYPESAAVDGCPEWVHVGDDVITDCEGARRVGMRTVLIRPPHWAPAAPPGATTVASDVHITAGPAAAVAAEQGESCVDCELGSFEELIGLVDRWNAEAAALASGGSSAL</sequence>
<name>A0A835Z5K5_9STRA</name>
<dbReference type="InterPro" id="IPR006439">
    <property type="entry name" value="HAD-SF_hydro_IA"/>
</dbReference>
<dbReference type="Pfam" id="PF00702">
    <property type="entry name" value="Hydrolase"/>
    <property type="match status" value="1"/>
</dbReference>
<dbReference type="InterPro" id="IPR036412">
    <property type="entry name" value="HAD-like_sf"/>
</dbReference>
<feature type="compositionally biased region" description="Low complexity" evidence="2">
    <location>
        <begin position="244"/>
        <end position="264"/>
    </location>
</feature>
<dbReference type="GO" id="GO:0016787">
    <property type="term" value="F:hydrolase activity"/>
    <property type="evidence" value="ECO:0007669"/>
    <property type="project" value="UniProtKB-KW"/>
</dbReference>
<dbReference type="InterPro" id="IPR011009">
    <property type="entry name" value="Kinase-like_dom_sf"/>
</dbReference>
<dbReference type="Gene3D" id="1.20.120.1600">
    <property type="match status" value="1"/>
</dbReference>
<evidence type="ECO:0000313" key="3">
    <source>
        <dbReference type="EMBL" id="KAG5186868.1"/>
    </source>
</evidence>
<gene>
    <name evidence="3" type="ORF">JKP88DRAFT_348064</name>
</gene>
<dbReference type="AlphaFoldDB" id="A0A835Z5K5"/>
<evidence type="ECO:0000313" key="4">
    <source>
        <dbReference type="Proteomes" id="UP000664859"/>
    </source>
</evidence>
<keyword evidence="1" id="KW-0378">Hydrolase</keyword>
<reference evidence="3" key="1">
    <citation type="submission" date="2021-02" db="EMBL/GenBank/DDBJ databases">
        <title>First Annotated Genome of the Yellow-green Alga Tribonema minus.</title>
        <authorList>
            <person name="Mahan K.M."/>
        </authorList>
    </citation>
    <scope>NUCLEOTIDE SEQUENCE</scope>
    <source>
        <strain evidence="3">UTEX B ZZ1240</strain>
    </source>
</reference>
<evidence type="ECO:0000256" key="1">
    <source>
        <dbReference type="ARBA" id="ARBA00022801"/>
    </source>
</evidence>
<organism evidence="3 4">
    <name type="scientific">Tribonema minus</name>
    <dbReference type="NCBI Taxonomy" id="303371"/>
    <lineage>
        <taxon>Eukaryota</taxon>
        <taxon>Sar</taxon>
        <taxon>Stramenopiles</taxon>
        <taxon>Ochrophyta</taxon>
        <taxon>PX clade</taxon>
        <taxon>Xanthophyceae</taxon>
        <taxon>Tribonematales</taxon>
        <taxon>Tribonemataceae</taxon>
        <taxon>Tribonema</taxon>
    </lineage>
</organism>
<feature type="region of interest" description="Disordered" evidence="2">
    <location>
        <begin position="234"/>
        <end position="268"/>
    </location>
</feature>
<comment type="caution">
    <text evidence="3">The sequence shown here is derived from an EMBL/GenBank/DDBJ whole genome shotgun (WGS) entry which is preliminary data.</text>
</comment>
<dbReference type="PANTHER" id="PTHR43316">
    <property type="entry name" value="HYDROLASE, HALOACID DELAHOGENASE-RELATED"/>
    <property type="match status" value="1"/>
</dbReference>
<dbReference type="InterPro" id="IPR051540">
    <property type="entry name" value="S-2-haloacid_dehalogenase"/>
</dbReference>
<feature type="compositionally biased region" description="Low complexity" evidence="2">
    <location>
        <begin position="181"/>
        <end position="193"/>
    </location>
</feature>
<feature type="region of interest" description="Disordered" evidence="2">
    <location>
        <begin position="156"/>
        <end position="193"/>
    </location>
</feature>
<dbReference type="PANTHER" id="PTHR43316:SF8">
    <property type="entry name" value="HAD FAMILY HYDROLASE"/>
    <property type="match status" value="1"/>
</dbReference>
<dbReference type="Gene3D" id="1.10.510.10">
    <property type="entry name" value="Transferase(Phosphotransferase) domain 1"/>
    <property type="match status" value="1"/>
</dbReference>
<feature type="region of interest" description="Disordered" evidence="2">
    <location>
        <begin position="111"/>
        <end position="133"/>
    </location>
</feature>
<evidence type="ECO:0000256" key="2">
    <source>
        <dbReference type="SAM" id="MobiDB-lite"/>
    </source>
</evidence>
<dbReference type="PRINTS" id="PR00413">
    <property type="entry name" value="HADHALOGNASE"/>
</dbReference>